<sequence length="64" mass="6172">MASASTGAITPWRVGGSSLRSTAAGDTSRMPIKGGNARPASSSCAASGPISHGCQPGSGRISPT</sequence>
<evidence type="ECO:0000256" key="1">
    <source>
        <dbReference type="SAM" id="MobiDB-lite"/>
    </source>
</evidence>
<feature type="region of interest" description="Disordered" evidence="1">
    <location>
        <begin position="1"/>
        <end position="64"/>
    </location>
</feature>
<accession>A0A447TJB0</accession>
<dbReference type="AlphaFoldDB" id="A0A447TJB0"/>
<evidence type="ECO:0000313" key="3">
    <source>
        <dbReference type="Proteomes" id="UP000275777"/>
    </source>
</evidence>
<reference evidence="2 3" key="1">
    <citation type="submission" date="2018-12" db="EMBL/GenBank/DDBJ databases">
        <authorList>
            <consortium name="Pathogen Informatics"/>
        </authorList>
    </citation>
    <scope>NUCLEOTIDE SEQUENCE [LARGE SCALE GENOMIC DNA]</scope>
    <source>
        <strain evidence="2 3">NCTC9695</strain>
    </source>
</reference>
<gene>
    <name evidence="2" type="ORF">NCTC9695_05456</name>
</gene>
<dbReference type="Proteomes" id="UP000275777">
    <property type="component" value="Chromosome"/>
</dbReference>
<name>A0A447TJB0_CHRVL</name>
<organism evidence="2 3">
    <name type="scientific">Chromobacterium violaceum</name>
    <dbReference type="NCBI Taxonomy" id="536"/>
    <lineage>
        <taxon>Bacteria</taxon>
        <taxon>Pseudomonadati</taxon>
        <taxon>Pseudomonadota</taxon>
        <taxon>Betaproteobacteria</taxon>
        <taxon>Neisseriales</taxon>
        <taxon>Chromobacteriaceae</taxon>
        <taxon>Chromobacterium</taxon>
    </lineage>
</organism>
<dbReference type="EMBL" id="LR134182">
    <property type="protein sequence ID" value="VEB44952.1"/>
    <property type="molecule type" value="Genomic_DNA"/>
</dbReference>
<protein>
    <submittedName>
        <fullName evidence="2">Uncharacterized protein</fullName>
    </submittedName>
</protein>
<evidence type="ECO:0000313" key="2">
    <source>
        <dbReference type="EMBL" id="VEB44952.1"/>
    </source>
</evidence>
<proteinExistence type="predicted"/>